<feature type="domain" description="Copper type II ascorbate-dependent monooxygenase N-terminal" evidence="2">
    <location>
        <begin position="153"/>
        <end position="261"/>
    </location>
</feature>
<dbReference type="InterPro" id="IPR000323">
    <property type="entry name" value="Cu2_ascorb_mOase_N"/>
</dbReference>
<keyword evidence="1" id="KW-0732">Signal</keyword>
<dbReference type="Gene3D" id="2.60.120.310">
    <property type="entry name" value="Copper type II, ascorbate-dependent monooxygenase, N-terminal domain"/>
    <property type="match status" value="1"/>
</dbReference>
<evidence type="ECO:0000256" key="1">
    <source>
        <dbReference type="SAM" id="SignalP"/>
    </source>
</evidence>
<dbReference type="Proteomes" id="UP001195483">
    <property type="component" value="Unassembled WGS sequence"/>
</dbReference>
<keyword evidence="5" id="KW-1185">Reference proteome</keyword>
<reference evidence="4" key="2">
    <citation type="journal article" date="2021" name="Genome Biol. Evol.">
        <title>Developing a high-quality reference genome for a parasitic bivalve with doubly uniparental inheritance (Bivalvia: Unionida).</title>
        <authorList>
            <person name="Smith C.H."/>
        </authorList>
    </citation>
    <scope>NUCLEOTIDE SEQUENCE</scope>
    <source>
        <strain evidence="4">CHS0354</strain>
        <tissue evidence="4">Mantle</tissue>
    </source>
</reference>
<accession>A0AAE0W8D4</accession>
<proteinExistence type="predicted"/>
<feature type="chain" id="PRO_5042073470" description="Temptin" evidence="1">
    <location>
        <begin position="20"/>
        <end position="277"/>
    </location>
</feature>
<dbReference type="GO" id="GO:0005507">
    <property type="term" value="F:copper ion binding"/>
    <property type="evidence" value="ECO:0007669"/>
    <property type="project" value="InterPro"/>
</dbReference>
<protein>
    <recommendedName>
        <fullName evidence="6">Temptin</fullName>
    </recommendedName>
</protein>
<dbReference type="GO" id="GO:0016715">
    <property type="term" value="F:oxidoreductase activity, acting on paired donors, with incorporation or reduction of molecular oxygen, reduced ascorbate as one donor, and incorporation of one atom of oxygen"/>
    <property type="evidence" value="ECO:0007669"/>
    <property type="project" value="InterPro"/>
</dbReference>
<dbReference type="PANTHER" id="PTHR34737:SF2">
    <property type="entry name" value="EF-HAND DOMAIN-CONTAINING PROTEIN"/>
    <property type="match status" value="1"/>
</dbReference>
<dbReference type="SUPFAM" id="SSF49742">
    <property type="entry name" value="PHM/PNGase F"/>
    <property type="match status" value="1"/>
</dbReference>
<dbReference type="AlphaFoldDB" id="A0AAE0W8D4"/>
<dbReference type="InterPro" id="IPR008977">
    <property type="entry name" value="PHM/PNGase_F_dom_sf"/>
</dbReference>
<organism evidence="4 5">
    <name type="scientific">Potamilus streckersoni</name>
    <dbReference type="NCBI Taxonomy" id="2493646"/>
    <lineage>
        <taxon>Eukaryota</taxon>
        <taxon>Metazoa</taxon>
        <taxon>Spiralia</taxon>
        <taxon>Lophotrochozoa</taxon>
        <taxon>Mollusca</taxon>
        <taxon>Bivalvia</taxon>
        <taxon>Autobranchia</taxon>
        <taxon>Heteroconchia</taxon>
        <taxon>Palaeoheterodonta</taxon>
        <taxon>Unionida</taxon>
        <taxon>Unionoidea</taxon>
        <taxon>Unionidae</taxon>
        <taxon>Ambleminae</taxon>
        <taxon>Lampsilini</taxon>
        <taxon>Potamilus</taxon>
    </lineage>
</organism>
<dbReference type="PANTHER" id="PTHR34737">
    <property type="entry name" value="EF-HAND DOMAIN-CONTAINING PROTEIN"/>
    <property type="match status" value="1"/>
</dbReference>
<evidence type="ECO:0000313" key="5">
    <source>
        <dbReference type="Proteomes" id="UP001195483"/>
    </source>
</evidence>
<dbReference type="EMBL" id="JAEAOA010002204">
    <property type="protein sequence ID" value="KAK3605266.1"/>
    <property type="molecule type" value="Genomic_DNA"/>
</dbReference>
<evidence type="ECO:0000313" key="4">
    <source>
        <dbReference type="EMBL" id="KAK3605266.1"/>
    </source>
</evidence>
<sequence>MRFFTILTCVIQLLTGIGGYQMYQVKIPNGEIVPHPCKANYIWHGVGHNNALGGGERNPFGLSFYAAGMRWTKAFCQLDSDGDGKTNGDELGDPNCVWTPGKSPFKLVGLSHPGVCEPMNSSQCAGKNTWVDCHVDEFRCKAVNSKETKNLTVRFPVSAVPPKETTYKCMIFDLPQDGDYHLVANKPFIDNVNIMHHIIAYGCDDAGNFSIPLMQPYDCFMSPGGGCSDIIGLWGVGVSGECLHESSGFRIGVNGYKRAALEVAVVSFYRLYMGWRR</sequence>
<feature type="signal peptide" evidence="1">
    <location>
        <begin position="1"/>
        <end position="19"/>
    </location>
</feature>
<reference evidence="4" key="3">
    <citation type="submission" date="2023-05" db="EMBL/GenBank/DDBJ databases">
        <authorList>
            <person name="Smith C.H."/>
        </authorList>
    </citation>
    <scope>NUCLEOTIDE SEQUENCE</scope>
    <source>
        <strain evidence="4">CHS0354</strain>
        <tissue evidence="4">Mantle</tissue>
    </source>
</reference>
<reference evidence="4" key="1">
    <citation type="journal article" date="2021" name="Genome Biol. Evol.">
        <title>A High-Quality Reference Genome for a Parasitic Bivalve with Doubly Uniparental Inheritance (Bivalvia: Unionida).</title>
        <authorList>
            <person name="Smith C.H."/>
        </authorList>
    </citation>
    <scope>NUCLEOTIDE SEQUENCE</scope>
    <source>
        <strain evidence="4">CHS0354</strain>
    </source>
</reference>
<feature type="domain" description="Temptin Cys/Cys disulfide" evidence="3">
    <location>
        <begin position="19"/>
        <end position="115"/>
    </location>
</feature>
<comment type="caution">
    <text evidence="4">The sequence shown here is derived from an EMBL/GenBank/DDBJ whole genome shotgun (WGS) entry which is preliminary data.</text>
</comment>
<evidence type="ECO:0000259" key="3">
    <source>
        <dbReference type="Pfam" id="PF24784"/>
    </source>
</evidence>
<name>A0AAE0W8D4_9BIVA</name>
<gene>
    <name evidence="4" type="ORF">CHS0354_037667</name>
</gene>
<evidence type="ECO:0000259" key="2">
    <source>
        <dbReference type="Pfam" id="PF01082"/>
    </source>
</evidence>
<dbReference type="InterPro" id="IPR036939">
    <property type="entry name" value="Cu2_ascorb_mOase_N_sf"/>
</dbReference>
<dbReference type="InterPro" id="IPR055313">
    <property type="entry name" value="Temptin-like"/>
</dbReference>
<dbReference type="Pfam" id="PF01082">
    <property type="entry name" value="Cu2_monooxygen"/>
    <property type="match status" value="1"/>
</dbReference>
<dbReference type="InterPro" id="IPR057626">
    <property type="entry name" value="S-S_Temptin"/>
</dbReference>
<dbReference type="Pfam" id="PF24784">
    <property type="entry name" value="Temptin_C"/>
    <property type="match status" value="1"/>
</dbReference>
<evidence type="ECO:0008006" key="6">
    <source>
        <dbReference type="Google" id="ProtNLM"/>
    </source>
</evidence>